<reference evidence="3" key="1">
    <citation type="journal article" date="2019" name="Int. J. Syst. Evol. Microbiol.">
        <title>The Global Catalogue of Microorganisms (GCM) 10K type strain sequencing project: providing services to taxonomists for standard genome sequencing and annotation.</title>
        <authorList>
            <consortium name="The Broad Institute Genomics Platform"/>
            <consortium name="The Broad Institute Genome Sequencing Center for Infectious Disease"/>
            <person name="Wu L."/>
            <person name="Ma J."/>
        </authorList>
    </citation>
    <scope>NUCLEOTIDE SEQUENCE [LARGE SCALE GENOMIC DNA]</scope>
    <source>
        <strain evidence="3">JCM 30742</strain>
    </source>
</reference>
<dbReference type="RefSeq" id="WP_345151284.1">
    <property type="nucleotide sequence ID" value="NZ_BAABEO010000017.1"/>
</dbReference>
<dbReference type="EMBL" id="BAABEO010000017">
    <property type="protein sequence ID" value="GAA3687236.1"/>
    <property type="molecule type" value="Genomic_DNA"/>
</dbReference>
<proteinExistence type="predicted"/>
<dbReference type="Gene3D" id="3.90.25.10">
    <property type="entry name" value="UDP-galactose 4-epimerase, domain 1"/>
    <property type="match status" value="1"/>
</dbReference>
<dbReference type="PANTHER" id="PTHR47129:SF1">
    <property type="entry name" value="NMRA-LIKE DOMAIN-CONTAINING PROTEIN"/>
    <property type="match status" value="1"/>
</dbReference>
<dbReference type="CDD" id="cd05269">
    <property type="entry name" value="TMR_SDR_a"/>
    <property type="match status" value="1"/>
</dbReference>
<dbReference type="SUPFAM" id="SSF51735">
    <property type="entry name" value="NAD(P)-binding Rossmann-fold domains"/>
    <property type="match status" value="1"/>
</dbReference>
<dbReference type="PANTHER" id="PTHR47129">
    <property type="entry name" value="QUINONE OXIDOREDUCTASE 2"/>
    <property type="match status" value="1"/>
</dbReference>
<evidence type="ECO:0000313" key="3">
    <source>
        <dbReference type="Proteomes" id="UP001500752"/>
    </source>
</evidence>
<comment type="caution">
    <text evidence="2">The sequence shown here is derived from an EMBL/GenBank/DDBJ whole genome shotgun (WGS) entry which is preliminary data.</text>
</comment>
<protein>
    <submittedName>
        <fullName evidence="2">SDR family oxidoreductase</fullName>
    </submittedName>
</protein>
<dbReference type="InterPro" id="IPR016040">
    <property type="entry name" value="NAD(P)-bd_dom"/>
</dbReference>
<evidence type="ECO:0000259" key="1">
    <source>
        <dbReference type="Pfam" id="PF13460"/>
    </source>
</evidence>
<gene>
    <name evidence="2" type="ORF">GCM10023081_25750</name>
</gene>
<sequence>MYVLTGVSGYLGSAMAEELLGRVKPAELVFTSRNTAALRKFAERGARTVEADYDNPESLVEAFAGSKRLLMISGMLVGPHRRRQHRNVVEAAKRAGIEHVVYTSYLGAGDPENDALVTLDHRFTEEAIMESGMGWNFMRNSQYADAMAEEQAAMAVGSGKSIGNTADGKVAFVARDDVAAVGVELLLGGGTPNTAYDITGPELLTYAQVGALIQEVSGRDIEIIDLTDEQMYAMWDALGVPRESTGDFSKSPVPWCSDDMVSFGRAIREGAMAAHTTNLTDLTGRPGITLRELMQRAAPNWTAPAEQQ</sequence>
<dbReference type="Proteomes" id="UP001500752">
    <property type="component" value="Unassembled WGS sequence"/>
</dbReference>
<feature type="domain" description="NAD(P)-binding" evidence="1">
    <location>
        <begin position="6"/>
        <end position="186"/>
    </location>
</feature>
<dbReference type="Pfam" id="PF13460">
    <property type="entry name" value="NAD_binding_10"/>
    <property type="match status" value="1"/>
</dbReference>
<accession>A0ABP7CFL7</accession>
<keyword evidence="3" id="KW-1185">Reference proteome</keyword>
<dbReference type="Gene3D" id="3.40.50.720">
    <property type="entry name" value="NAD(P)-binding Rossmann-like Domain"/>
    <property type="match status" value="1"/>
</dbReference>
<evidence type="ECO:0000313" key="2">
    <source>
        <dbReference type="EMBL" id="GAA3687236.1"/>
    </source>
</evidence>
<organism evidence="2 3">
    <name type="scientific">Arthrobacter ginkgonis</name>
    <dbReference type="NCBI Taxonomy" id="1630594"/>
    <lineage>
        <taxon>Bacteria</taxon>
        <taxon>Bacillati</taxon>
        <taxon>Actinomycetota</taxon>
        <taxon>Actinomycetes</taxon>
        <taxon>Micrococcales</taxon>
        <taxon>Micrococcaceae</taxon>
        <taxon>Arthrobacter</taxon>
    </lineage>
</organism>
<dbReference type="InterPro" id="IPR036291">
    <property type="entry name" value="NAD(P)-bd_dom_sf"/>
</dbReference>
<name>A0ABP7CFL7_9MICC</name>
<dbReference type="InterPro" id="IPR052718">
    <property type="entry name" value="NmrA-type_oxidoreductase"/>
</dbReference>